<dbReference type="KEGG" id="sro:Sros_0492"/>
<gene>
    <name evidence="1" type="ordered locus">Sros_0492</name>
</gene>
<protein>
    <submittedName>
        <fullName evidence="1">Uncharacterized protein</fullName>
    </submittedName>
</protein>
<keyword evidence="2" id="KW-1185">Reference proteome</keyword>
<dbReference type="HOGENOM" id="CLU_1119674_0_0_11"/>
<evidence type="ECO:0000313" key="1">
    <source>
        <dbReference type="EMBL" id="ACZ83517.1"/>
    </source>
</evidence>
<proteinExistence type="predicted"/>
<accession>D2B2P0</accession>
<dbReference type="Proteomes" id="UP000002029">
    <property type="component" value="Chromosome"/>
</dbReference>
<dbReference type="AlphaFoldDB" id="D2B2P0"/>
<sequence>MIFRWTRHSVATSHMATSFRPVLAAWFLLPSSFRAVLAVRSLPSGPFVRPLPGGPFCPIPSVRPLPCGPCRPVLSVRPLPGGPFRAVLAVRPLPGGPFLAAPSVRPFPCGPFCLVPSGRSFRKPDGVPLDPMGAEGRVMPSGASEGPSAGASGKPFKPLRGILCGCFKGLFAGASRILCGGSRVLCGGRWVLSPGFSRAGLRRVTGRGGDGLRSGALRVGGEQDGEETEGSRLVQGFVAVAALGRLDA</sequence>
<evidence type="ECO:0000313" key="2">
    <source>
        <dbReference type="Proteomes" id="UP000002029"/>
    </source>
</evidence>
<organism evidence="1 2">
    <name type="scientific">Streptosporangium roseum (strain ATCC 12428 / DSM 43021 / JCM 3005 / KCTC 9067 / NCIMB 10171 / NRRL 2505 / NI 9100)</name>
    <dbReference type="NCBI Taxonomy" id="479432"/>
    <lineage>
        <taxon>Bacteria</taxon>
        <taxon>Bacillati</taxon>
        <taxon>Actinomycetota</taxon>
        <taxon>Actinomycetes</taxon>
        <taxon>Streptosporangiales</taxon>
        <taxon>Streptosporangiaceae</taxon>
        <taxon>Streptosporangium</taxon>
    </lineage>
</organism>
<dbReference type="EMBL" id="CP001814">
    <property type="protein sequence ID" value="ACZ83517.1"/>
    <property type="molecule type" value="Genomic_DNA"/>
</dbReference>
<reference evidence="1 2" key="1">
    <citation type="journal article" date="2010" name="Stand. Genomic Sci.">
        <title>Complete genome sequence of Streptosporangium roseum type strain (NI 9100).</title>
        <authorList>
            <person name="Nolan M."/>
            <person name="Sikorski J."/>
            <person name="Jando M."/>
            <person name="Lucas S."/>
            <person name="Lapidus A."/>
            <person name="Glavina Del Rio T."/>
            <person name="Chen F."/>
            <person name="Tice H."/>
            <person name="Pitluck S."/>
            <person name="Cheng J.F."/>
            <person name="Chertkov O."/>
            <person name="Sims D."/>
            <person name="Meincke L."/>
            <person name="Brettin T."/>
            <person name="Han C."/>
            <person name="Detter J.C."/>
            <person name="Bruce D."/>
            <person name="Goodwin L."/>
            <person name="Land M."/>
            <person name="Hauser L."/>
            <person name="Chang Y.J."/>
            <person name="Jeffries C.D."/>
            <person name="Ivanova N."/>
            <person name="Mavromatis K."/>
            <person name="Mikhailova N."/>
            <person name="Chen A."/>
            <person name="Palaniappan K."/>
            <person name="Chain P."/>
            <person name="Rohde M."/>
            <person name="Goker M."/>
            <person name="Bristow J."/>
            <person name="Eisen J.A."/>
            <person name="Markowitz V."/>
            <person name="Hugenholtz P."/>
            <person name="Kyrpides N.C."/>
            <person name="Klenk H.P."/>
        </authorList>
    </citation>
    <scope>NUCLEOTIDE SEQUENCE [LARGE SCALE GENOMIC DNA]</scope>
    <source>
        <strain evidence="2">ATCC 12428 / DSM 43021 / JCM 3005 / NI 9100</strain>
    </source>
</reference>
<name>D2B2P0_STRRD</name>